<comment type="caution">
    <text evidence="1">The sequence shown here is derived from an EMBL/GenBank/DDBJ whole genome shotgun (WGS) entry which is preliminary data.</text>
</comment>
<protein>
    <submittedName>
        <fullName evidence="1">Uncharacterized protein</fullName>
    </submittedName>
</protein>
<proteinExistence type="predicted"/>
<reference evidence="1 2" key="1">
    <citation type="submission" date="2020-08" db="EMBL/GenBank/DDBJ databases">
        <title>Genomic Encyclopedia of Type Strains, Phase IV (KMG-V): Genome sequencing to study the core and pangenomes of soil and plant-associated prokaryotes.</title>
        <authorList>
            <person name="Whitman W."/>
        </authorList>
    </citation>
    <scope>NUCLEOTIDE SEQUENCE [LARGE SCALE GENOMIC DNA]</scope>
    <source>
        <strain evidence="1 2">JPY162</strain>
    </source>
</reference>
<evidence type="ECO:0000313" key="2">
    <source>
        <dbReference type="Proteomes" id="UP000592820"/>
    </source>
</evidence>
<dbReference type="EMBL" id="JACHDE010000007">
    <property type="protein sequence ID" value="MBB5402110.1"/>
    <property type="molecule type" value="Genomic_DNA"/>
</dbReference>
<sequence length="49" mass="5245">MPMIIHALLAGESERGAGVGRLARRRLEKTHFTLEAALEATSAGIARKS</sequence>
<evidence type="ECO:0000313" key="1">
    <source>
        <dbReference type="EMBL" id="MBB5402110.1"/>
    </source>
</evidence>
<accession>A0A7W8L7V2</accession>
<name>A0A7W8L7V2_9BURK</name>
<dbReference type="RefSeq" id="WP_254905836.1">
    <property type="nucleotide sequence ID" value="NZ_JACHDE010000007.1"/>
</dbReference>
<dbReference type="Proteomes" id="UP000592820">
    <property type="component" value="Unassembled WGS sequence"/>
</dbReference>
<dbReference type="AlphaFoldDB" id="A0A7W8L7V2"/>
<gene>
    <name evidence="1" type="ORF">HDG41_004196</name>
</gene>
<organism evidence="1 2">
    <name type="scientific">Paraburkholderia youngii</name>
    <dbReference type="NCBI Taxonomy" id="2782701"/>
    <lineage>
        <taxon>Bacteria</taxon>
        <taxon>Pseudomonadati</taxon>
        <taxon>Pseudomonadota</taxon>
        <taxon>Betaproteobacteria</taxon>
        <taxon>Burkholderiales</taxon>
        <taxon>Burkholderiaceae</taxon>
        <taxon>Paraburkholderia</taxon>
    </lineage>
</organism>